<sequence length="397" mass="47098">MGSTADTDNNERKMRIRQFFNAMETQSIDPLWSKSLKPGIEKLLSGFYNEPNFEELYRAAYTVVLFKHGQALYEKTRELIREHLDKKVRRRLFGLSSTEFLVTLKQAWDSYEKSMDMIRCILMYMDRHYAPAQNLESVYDLGLSLFRESIVFWTTREYFNNALLEMMAREQRGENIDRQVMEGISLMLTRLNINEGDICDEDLQTRCLTTIDFEHTKSLWSTTLKPGMEKILTGSRVYAFDMLYQDAYLMVLHKHGQTLYENTQKLIHDYLVEKVRPKLAESSSATFLFTLKQTWNDYRTSMLYIGNMLRHMDQRYVPEKNLESVYDLGLRLFRENIILFSTTREYLNNAFREMMTREQHGEIIDRTAINDISLMLTKLNINKADFYDEDLQTWCSQ</sequence>
<comment type="caution">
    <text evidence="3">The sequence shown here is derived from an EMBL/GenBank/DDBJ whole genome shotgun (WGS) entry which is preliminary data.</text>
</comment>
<dbReference type="GO" id="GO:0031625">
    <property type="term" value="F:ubiquitin protein ligase binding"/>
    <property type="evidence" value="ECO:0007669"/>
    <property type="project" value="InterPro"/>
</dbReference>
<protein>
    <recommendedName>
        <fullName evidence="2">Cullin N-terminal domain-containing protein</fullName>
    </recommendedName>
</protein>
<comment type="similarity">
    <text evidence="1">Belongs to the cullin family.</text>
</comment>
<feature type="domain" description="Cullin N-terminal" evidence="2">
    <location>
        <begin position="35"/>
        <end position="196"/>
    </location>
</feature>
<dbReference type="InterPro" id="IPR045093">
    <property type="entry name" value="Cullin"/>
</dbReference>
<dbReference type="AlphaFoldDB" id="A0A818RBP3"/>
<proteinExistence type="inferred from homology"/>
<dbReference type="GO" id="GO:0006511">
    <property type="term" value="P:ubiquitin-dependent protein catabolic process"/>
    <property type="evidence" value="ECO:0007669"/>
    <property type="project" value="InterPro"/>
</dbReference>
<reference evidence="3" key="1">
    <citation type="submission" date="2021-02" db="EMBL/GenBank/DDBJ databases">
        <authorList>
            <person name="Nowell W R."/>
        </authorList>
    </citation>
    <scope>NUCLEOTIDE SEQUENCE</scope>
</reference>
<dbReference type="Gene3D" id="1.20.1310.10">
    <property type="entry name" value="Cullin Repeats"/>
    <property type="match status" value="2"/>
</dbReference>
<dbReference type="Proteomes" id="UP000663881">
    <property type="component" value="Unassembled WGS sequence"/>
</dbReference>
<evidence type="ECO:0000259" key="2">
    <source>
        <dbReference type="Pfam" id="PF00888"/>
    </source>
</evidence>
<evidence type="ECO:0000313" key="4">
    <source>
        <dbReference type="Proteomes" id="UP000663881"/>
    </source>
</evidence>
<name>A0A818RBP3_9BILA</name>
<evidence type="ECO:0000256" key="1">
    <source>
        <dbReference type="ARBA" id="ARBA00006019"/>
    </source>
</evidence>
<gene>
    <name evidence="3" type="ORF">OKA104_LOCUS9386</name>
</gene>
<dbReference type="SUPFAM" id="SSF74788">
    <property type="entry name" value="Cullin repeat-like"/>
    <property type="match status" value="2"/>
</dbReference>
<organism evidence="3 4">
    <name type="scientific">Adineta steineri</name>
    <dbReference type="NCBI Taxonomy" id="433720"/>
    <lineage>
        <taxon>Eukaryota</taxon>
        <taxon>Metazoa</taxon>
        <taxon>Spiralia</taxon>
        <taxon>Gnathifera</taxon>
        <taxon>Rotifera</taxon>
        <taxon>Eurotatoria</taxon>
        <taxon>Bdelloidea</taxon>
        <taxon>Adinetida</taxon>
        <taxon>Adinetidae</taxon>
        <taxon>Adineta</taxon>
    </lineage>
</organism>
<dbReference type="PANTHER" id="PTHR11932">
    <property type="entry name" value="CULLIN"/>
    <property type="match status" value="1"/>
</dbReference>
<evidence type="ECO:0000313" key="3">
    <source>
        <dbReference type="EMBL" id="CAF3654395.1"/>
    </source>
</evidence>
<dbReference type="EMBL" id="CAJOAY010000397">
    <property type="protein sequence ID" value="CAF3654395.1"/>
    <property type="molecule type" value="Genomic_DNA"/>
</dbReference>
<feature type="domain" description="Cullin N-terminal" evidence="2">
    <location>
        <begin position="223"/>
        <end position="392"/>
    </location>
</feature>
<dbReference type="Pfam" id="PF00888">
    <property type="entry name" value="Cullin"/>
    <property type="match status" value="2"/>
</dbReference>
<dbReference type="InterPro" id="IPR016159">
    <property type="entry name" value="Cullin_repeat-like_dom_sf"/>
</dbReference>
<dbReference type="InterPro" id="IPR001373">
    <property type="entry name" value="Cullin_N"/>
</dbReference>
<accession>A0A818RBP3</accession>